<dbReference type="AlphaFoldDB" id="A0A1F7VAR3"/>
<dbReference type="Proteomes" id="UP000178264">
    <property type="component" value="Unassembled WGS sequence"/>
</dbReference>
<gene>
    <name evidence="1" type="ORF">A3I42_04810</name>
</gene>
<reference evidence="1 2" key="1">
    <citation type="journal article" date="2016" name="Nat. Commun.">
        <title>Thousands of microbial genomes shed light on interconnected biogeochemical processes in an aquifer system.</title>
        <authorList>
            <person name="Anantharaman K."/>
            <person name="Brown C.T."/>
            <person name="Hug L.A."/>
            <person name="Sharon I."/>
            <person name="Castelle C.J."/>
            <person name="Probst A.J."/>
            <person name="Thomas B.C."/>
            <person name="Singh A."/>
            <person name="Wilkins M.J."/>
            <person name="Karaoz U."/>
            <person name="Brodie E.L."/>
            <person name="Williams K.H."/>
            <person name="Hubbard S.S."/>
            <person name="Banfield J.F."/>
        </authorList>
    </citation>
    <scope>NUCLEOTIDE SEQUENCE [LARGE SCALE GENOMIC DNA]</scope>
</reference>
<name>A0A1F7VAR3_9BACT</name>
<evidence type="ECO:0000313" key="2">
    <source>
        <dbReference type="Proteomes" id="UP000178264"/>
    </source>
</evidence>
<organism evidence="1 2">
    <name type="scientific">Candidatus Uhrbacteria bacterium RIFCSPLOWO2_02_FULL_49_11</name>
    <dbReference type="NCBI Taxonomy" id="1802409"/>
    <lineage>
        <taxon>Bacteria</taxon>
        <taxon>Candidatus Uhriibacteriota</taxon>
    </lineage>
</organism>
<comment type="caution">
    <text evidence="1">The sequence shown here is derived from an EMBL/GenBank/DDBJ whole genome shotgun (WGS) entry which is preliminary data.</text>
</comment>
<dbReference type="EMBL" id="MGER01000067">
    <property type="protein sequence ID" value="OGL87640.1"/>
    <property type="molecule type" value="Genomic_DNA"/>
</dbReference>
<accession>A0A1F7VAR3</accession>
<evidence type="ECO:0000313" key="1">
    <source>
        <dbReference type="EMBL" id="OGL87640.1"/>
    </source>
</evidence>
<proteinExistence type="predicted"/>
<sequence>MNLYHPATPWEVIRLRRIDPVTTDPKGKIRLMSDHTPTLANVHRDYVHVMWTTIRGEMKI</sequence>
<protein>
    <submittedName>
        <fullName evidence="1">Uncharacterized protein</fullName>
    </submittedName>
</protein>